<evidence type="ECO:0000256" key="8">
    <source>
        <dbReference type="ARBA" id="ARBA00022784"/>
    </source>
</evidence>
<keyword evidence="17" id="KW-1185">Reference proteome</keyword>
<evidence type="ECO:0000259" key="15">
    <source>
        <dbReference type="Pfam" id="PF03460"/>
    </source>
</evidence>
<dbReference type="EC" id="1.8.7.1" evidence="4"/>
<dbReference type="InterPro" id="IPR051329">
    <property type="entry name" value="NIR_SIR_4Fe-4S"/>
</dbReference>
<evidence type="ECO:0000313" key="17">
    <source>
        <dbReference type="Proteomes" id="UP000515743"/>
    </source>
</evidence>
<dbReference type="SUPFAM" id="SSF55124">
    <property type="entry name" value="Nitrite/Sulfite reductase N-terminal domain-like"/>
    <property type="match status" value="2"/>
</dbReference>
<evidence type="ECO:0000256" key="13">
    <source>
        <dbReference type="SAM" id="MobiDB-lite"/>
    </source>
</evidence>
<evidence type="ECO:0000256" key="2">
    <source>
        <dbReference type="ARBA" id="ARBA00003247"/>
    </source>
</evidence>
<dbReference type="RefSeq" id="WP_185175394.1">
    <property type="nucleotide sequence ID" value="NZ_CP059404.1"/>
</dbReference>
<dbReference type="FunFam" id="3.30.413.10:FF:000009">
    <property type="entry name" value="Sulfite reductase [ferredoxin]"/>
    <property type="match status" value="1"/>
</dbReference>
<dbReference type="PRINTS" id="PR00397">
    <property type="entry name" value="SIROHAEM"/>
</dbReference>
<dbReference type="GO" id="GO:0046872">
    <property type="term" value="F:metal ion binding"/>
    <property type="evidence" value="ECO:0007669"/>
    <property type="project" value="UniProtKB-KW"/>
</dbReference>
<dbReference type="Pfam" id="PF01077">
    <property type="entry name" value="NIR_SIR"/>
    <property type="match status" value="2"/>
</dbReference>
<feature type="domain" description="Nitrite/sulphite reductase 4Fe-4S" evidence="14">
    <location>
        <begin position="165"/>
        <end position="315"/>
    </location>
</feature>
<dbReference type="Gene3D" id="3.30.413.10">
    <property type="entry name" value="Sulfite Reductase Hemoprotein, domain 1"/>
    <property type="match status" value="2"/>
</dbReference>
<keyword evidence="5" id="KW-0004">4Fe-4S</keyword>
<dbReference type="InterPro" id="IPR006067">
    <property type="entry name" value="NO2/SO3_Rdtase_4Fe4S_dom"/>
</dbReference>
<keyword evidence="9" id="KW-0560">Oxidoreductase</keyword>
<dbReference type="SUPFAM" id="SSF56014">
    <property type="entry name" value="Nitrite and sulphite reductase 4Fe-4S domain-like"/>
    <property type="match status" value="2"/>
</dbReference>
<accession>A0A7G7CN42</accession>
<feature type="domain" description="Nitrite/Sulfite reductase ferredoxin-like" evidence="15">
    <location>
        <begin position="94"/>
        <end position="155"/>
    </location>
</feature>
<evidence type="ECO:0000256" key="1">
    <source>
        <dbReference type="ARBA" id="ARBA00001966"/>
    </source>
</evidence>
<proteinExistence type="inferred from homology"/>
<evidence type="ECO:0000256" key="9">
    <source>
        <dbReference type="ARBA" id="ARBA00023002"/>
    </source>
</evidence>
<reference evidence="16 17" key="1">
    <citation type="submission" date="2020-07" db="EMBL/GenBank/DDBJ databases">
        <title>Complete genome and description of Corynebacterium incognita strain Marseille-Q3630 sp. nov.</title>
        <authorList>
            <person name="Boxberger M."/>
        </authorList>
    </citation>
    <scope>NUCLEOTIDE SEQUENCE [LARGE SCALE GENOMIC DNA]</scope>
    <source>
        <strain evidence="16 17">Marseille-Q3630</strain>
    </source>
</reference>
<evidence type="ECO:0000256" key="7">
    <source>
        <dbReference type="ARBA" id="ARBA00022723"/>
    </source>
</evidence>
<dbReference type="Proteomes" id="UP000515743">
    <property type="component" value="Chromosome"/>
</dbReference>
<dbReference type="Gene3D" id="3.90.480.20">
    <property type="match status" value="1"/>
</dbReference>
<comment type="similarity">
    <text evidence="3">Belongs to the nitrite and sulfite reductase 4Fe-4S domain family.</text>
</comment>
<keyword evidence="6" id="KW-0349">Heme</keyword>
<dbReference type="GO" id="GO:0050311">
    <property type="term" value="F:sulfite reductase (ferredoxin) activity"/>
    <property type="evidence" value="ECO:0007669"/>
    <property type="project" value="UniProtKB-EC"/>
</dbReference>
<evidence type="ECO:0000256" key="12">
    <source>
        <dbReference type="ARBA" id="ARBA00049518"/>
    </source>
</evidence>
<dbReference type="EMBL" id="CP059404">
    <property type="protein sequence ID" value="QNE89008.1"/>
    <property type="molecule type" value="Genomic_DNA"/>
</dbReference>
<evidence type="ECO:0000256" key="6">
    <source>
        <dbReference type="ARBA" id="ARBA00022617"/>
    </source>
</evidence>
<keyword evidence="8" id="KW-0883">Thioether bond</keyword>
<evidence type="ECO:0000256" key="11">
    <source>
        <dbReference type="ARBA" id="ARBA00023014"/>
    </source>
</evidence>
<feature type="compositionally biased region" description="Basic and acidic residues" evidence="13">
    <location>
        <begin position="12"/>
        <end position="36"/>
    </location>
</feature>
<sequence length="556" mass="62119">MTTATSRRPRAKKPEGQWKIDGRSPLNADERIKQDDGGLSAKQRVIDIYSKQGFSSIPPEDLAPRFKWLGLYTQRKQNLGGELTAQLENSELQDEYFMMRVRFDGGRVTPEQLRVVGEISRDFARSTADFTDRQNIQLHWIRIEDVPEIWERLDAVGLSTLMGCGDVPRVILGSPTAGVAADEVIDATPAIDTIVRDYLPREEFHNLPRKFKTAISGNLRQDVTHEIQDVAFIGVNHPIYGPGFDCFVGGGLSTNPMLAQSLGAFVPLERVPEVWAGVVRIFRDYGYRRLRNRARLKFLVAEWGIEKFREVLETDYLDAPLADAPATPLNPGHRDHLGVHPQRDGRYYVGVKPTVGHATGEQLVAIADVAKRFGIERIRTTPYKELLFLDVDESDLLALGAALDDVGLYTKPSEFRRGIISCTGLEFCKLAHVTTKSRAIELVDELEERIGNLDVPISISLNGCPNSCARTQVSDIGLKGQTVTDADGNRVEGFQVHLGGALGLDPEFGRKVRGHKVIADELGDYCVRVINNYLDQREDGEQFRDWVLRADDKDLS</sequence>
<comment type="catalytic activity">
    <reaction evidence="12">
        <text>hydrogen sulfide + 6 oxidized [2Fe-2S]-[ferredoxin] + 3 H2O = sulfite + 6 reduced [2Fe-2S]-[ferredoxin] + 7 H(+)</text>
        <dbReference type="Rhea" id="RHEA:23132"/>
        <dbReference type="Rhea" id="RHEA-COMP:10000"/>
        <dbReference type="Rhea" id="RHEA-COMP:10001"/>
        <dbReference type="ChEBI" id="CHEBI:15377"/>
        <dbReference type="ChEBI" id="CHEBI:15378"/>
        <dbReference type="ChEBI" id="CHEBI:17359"/>
        <dbReference type="ChEBI" id="CHEBI:29919"/>
        <dbReference type="ChEBI" id="CHEBI:33737"/>
        <dbReference type="ChEBI" id="CHEBI:33738"/>
        <dbReference type="EC" id="1.8.7.1"/>
    </reaction>
</comment>
<dbReference type="GO" id="GO:0020037">
    <property type="term" value="F:heme binding"/>
    <property type="evidence" value="ECO:0007669"/>
    <property type="project" value="InterPro"/>
</dbReference>
<keyword evidence="7" id="KW-0479">Metal-binding</keyword>
<feature type="domain" description="Nitrite/sulphite reductase 4Fe-4S" evidence="14">
    <location>
        <begin position="416"/>
        <end position="549"/>
    </location>
</feature>
<organism evidence="16 17">
    <name type="scientific">Corynebacterium incognita</name>
    <dbReference type="NCBI Taxonomy" id="2754725"/>
    <lineage>
        <taxon>Bacteria</taxon>
        <taxon>Bacillati</taxon>
        <taxon>Actinomycetota</taxon>
        <taxon>Actinomycetes</taxon>
        <taxon>Mycobacteriales</taxon>
        <taxon>Corynebacteriaceae</taxon>
        <taxon>Corynebacterium</taxon>
    </lineage>
</organism>
<keyword evidence="10" id="KW-0408">Iron</keyword>
<evidence type="ECO:0000256" key="10">
    <source>
        <dbReference type="ARBA" id="ARBA00023004"/>
    </source>
</evidence>
<name>A0A7G7CN42_9CORY</name>
<comment type="cofactor">
    <cofactor evidence="1">
        <name>[4Fe-4S] cluster</name>
        <dbReference type="ChEBI" id="CHEBI:49883"/>
    </cofactor>
</comment>
<protein>
    <recommendedName>
        <fullName evidence="4">assimilatory sulfite reductase (ferredoxin)</fullName>
        <ecNumber evidence="4">1.8.7.1</ecNumber>
    </recommendedName>
</protein>
<dbReference type="InterPro" id="IPR045854">
    <property type="entry name" value="NO2/SO3_Rdtase_4Fe4S_sf"/>
</dbReference>
<evidence type="ECO:0000256" key="5">
    <source>
        <dbReference type="ARBA" id="ARBA00022485"/>
    </source>
</evidence>
<evidence type="ECO:0000256" key="3">
    <source>
        <dbReference type="ARBA" id="ARBA00010429"/>
    </source>
</evidence>
<evidence type="ECO:0000256" key="4">
    <source>
        <dbReference type="ARBA" id="ARBA00012353"/>
    </source>
</evidence>
<feature type="domain" description="Nitrite/Sulfite reductase ferredoxin-like" evidence="15">
    <location>
        <begin position="340"/>
        <end position="404"/>
    </location>
</feature>
<comment type="function">
    <text evidence="2">Catalyzes the reduction of sulfite to sulfide, a step in the biosynthesis of sulfur-containing amino acids and cofactors.</text>
</comment>
<evidence type="ECO:0000259" key="14">
    <source>
        <dbReference type="Pfam" id="PF01077"/>
    </source>
</evidence>
<dbReference type="PANTHER" id="PTHR32439:SF0">
    <property type="entry name" value="FERREDOXIN--NITRITE REDUCTASE, CHLOROPLASTIC"/>
    <property type="match status" value="1"/>
</dbReference>
<dbReference type="AlphaFoldDB" id="A0A7G7CN42"/>
<dbReference type="PANTHER" id="PTHR32439">
    <property type="entry name" value="FERREDOXIN--NITRITE REDUCTASE, CHLOROPLASTIC"/>
    <property type="match status" value="1"/>
</dbReference>
<keyword evidence="11" id="KW-0411">Iron-sulfur</keyword>
<gene>
    <name evidence="16" type="ORF">H0194_07945</name>
</gene>
<evidence type="ECO:0000313" key="16">
    <source>
        <dbReference type="EMBL" id="QNE89008.1"/>
    </source>
</evidence>
<dbReference type="InterPro" id="IPR005117">
    <property type="entry name" value="NiRdtase/SiRdtase_haem-b_fer"/>
</dbReference>
<dbReference type="InterPro" id="IPR036136">
    <property type="entry name" value="Nit/Sulf_reduc_fer-like_dom_sf"/>
</dbReference>
<dbReference type="GO" id="GO:0051539">
    <property type="term" value="F:4 iron, 4 sulfur cluster binding"/>
    <property type="evidence" value="ECO:0007669"/>
    <property type="project" value="UniProtKB-KW"/>
</dbReference>
<dbReference type="Pfam" id="PF03460">
    <property type="entry name" value="NIR_SIR_ferr"/>
    <property type="match status" value="2"/>
</dbReference>
<dbReference type="PROSITE" id="PS00365">
    <property type="entry name" value="NIR_SIR"/>
    <property type="match status" value="1"/>
</dbReference>
<dbReference type="KEGG" id="cik:H0194_07945"/>
<dbReference type="InterPro" id="IPR006066">
    <property type="entry name" value="NO2/SO3_Rdtase_FeS/sirohaem_BS"/>
</dbReference>
<feature type="region of interest" description="Disordered" evidence="13">
    <location>
        <begin position="1"/>
        <end position="38"/>
    </location>
</feature>